<dbReference type="EMBL" id="BART01022663">
    <property type="protein sequence ID" value="GAG99197.1"/>
    <property type="molecule type" value="Genomic_DNA"/>
</dbReference>
<reference evidence="1" key="1">
    <citation type="journal article" date="2014" name="Front. Microbiol.">
        <title>High frequency of phylogenetically diverse reductive dehalogenase-homologous genes in deep subseafloor sedimentary metagenomes.</title>
        <authorList>
            <person name="Kawai M."/>
            <person name="Futagami T."/>
            <person name="Toyoda A."/>
            <person name="Takaki Y."/>
            <person name="Nishi S."/>
            <person name="Hori S."/>
            <person name="Arai W."/>
            <person name="Tsubouchi T."/>
            <person name="Morono Y."/>
            <person name="Uchiyama I."/>
            <person name="Ito T."/>
            <person name="Fujiyama A."/>
            <person name="Inagaki F."/>
            <person name="Takami H."/>
        </authorList>
    </citation>
    <scope>NUCLEOTIDE SEQUENCE</scope>
    <source>
        <strain evidence="1">Expedition CK06-06</strain>
    </source>
</reference>
<gene>
    <name evidence="1" type="ORF">S01H4_41441</name>
</gene>
<sequence length="161" mass="17800">MCWCLSRTEDLGIGGATITAQGITIYNQQDLGSGVYQVSVDVSGLAKGEHLYNLTADKVGYEAQKISFKVVIRIAFTYAIPTVGALDIPVGDDPVFYVEYWDIDHDLAITDGAPFLATSTWIHSVTITYLPGEERYRVTFITNDDDTLVQNFIVSFNFSKV</sequence>
<protein>
    <submittedName>
        <fullName evidence="1">Uncharacterized protein</fullName>
    </submittedName>
</protein>
<comment type="caution">
    <text evidence="1">The sequence shown here is derived from an EMBL/GenBank/DDBJ whole genome shotgun (WGS) entry which is preliminary data.</text>
</comment>
<dbReference type="AlphaFoldDB" id="X1D257"/>
<evidence type="ECO:0000313" key="1">
    <source>
        <dbReference type="EMBL" id="GAG99197.1"/>
    </source>
</evidence>
<feature type="non-terminal residue" evidence="1">
    <location>
        <position position="161"/>
    </location>
</feature>
<name>X1D257_9ZZZZ</name>
<accession>X1D257</accession>
<proteinExistence type="predicted"/>
<organism evidence="1">
    <name type="scientific">marine sediment metagenome</name>
    <dbReference type="NCBI Taxonomy" id="412755"/>
    <lineage>
        <taxon>unclassified sequences</taxon>
        <taxon>metagenomes</taxon>
        <taxon>ecological metagenomes</taxon>
    </lineage>
</organism>